<dbReference type="PANTHER" id="PTHR11373:SF4">
    <property type="entry name" value="DEOXYNUCLEOSIDE TRIPHOSPHATE TRIPHOSPHOHYDROLASE SAMHD1"/>
    <property type="match status" value="1"/>
</dbReference>
<evidence type="ECO:0000259" key="2">
    <source>
        <dbReference type="SMART" id="SM00471"/>
    </source>
</evidence>
<feature type="region of interest" description="Disordered" evidence="1">
    <location>
        <begin position="87"/>
        <end position="124"/>
    </location>
</feature>
<keyword evidence="4" id="KW-1185">Reference proteome</keyword>
<name>M1V447_CYAM1</name>
<dbReference type="CDD" id="cd00077">
    <property type="entry name" value="HDc"/>
    <property type="match status" value="1"/>
</dbReference>
<dbReference type="SMART" id="SM00471">
    <property type="entry name" value="HDc"/>
    <property type="match status" value="1"/>
</dbReference>
<dbReference type="HOGENOM" id="CLU_026821_1_3_1"/>
<dbReference type="STRING" id="280699.M1V447"/>
<sequence>MNVEYGKPNGKVFNDSIHGHIYMPDYCVRVIDTPHYQRLRDLKQLGVVYWTFPGASHNRFEHGIGTAYLAGSMVTNLLSRSDSIAPQLATRSGPAQPSERAATRAHPLDPVALTSSTATDSGARQGLQSNWRDLERDLRLVRLAGLCHDLGHGPFSHVFDHQLLPRRGIQSDVYGRFHEQRSAMLLAHMCQQFEVALDAMEEALVTDMILGRLSPQSARLTNRFLLAVVNNQRSGVDVDKFDYLTRDARYTLPRSAGFDYERFLRFSRVIGDEICYHIKEANNLYDMFSTRMRMHKMVYNHRAVKACEFMITDAMVLADEFLGLSRSIQDPEAFLQLSDWILKRIEFSTEASLGAAKSLIQQLQRRELYRFVGAALVPVSCASVSAGDLTAWQSDGFVQLRPEDLIVHHQVINYGKEGGADPVEQVRFFVDWSTDETVGVRREQVSSLIPSHFEERMLMVYSRRRDPRYVQAARQAFERMLQRQGGWSPPHRQVGAGEQLPQLFPDRKTIA</sequence>
<dbReference type="InterPro" id="IPR006674">
    <property type="entry name" value="HD_domain"/>
</dbReference>
<feature type="compositionally biased region" description="Polar residues" evidence="1">
    <location>
        <begin position="113"/>
        <end position="124"/>
    </location>
</feature>
<feature type="domain" description="HD/PDEase" evidence="2">
    <location>
        <begin position="55"/>
        <end position="253"/>
    </location>
</feature>
<dbReference type="GeneID" id="16992603"/>
<protein>
    <recommendedName>
        <fullName evidence="2">HD/PDEase domain-containing protein</fullName>
    </recommendedName>
</protein>
<dbReference type="AlphaFoldDB" id="M1V447"/>
<dbReference type="EMBL" id="AP006486">
    <property type="protein sequence ID" value="BAM79135.1"/>
    <property type="molecule type" value="Genomic_DNA"/>
</dbReference>
<dbReference type="InterPro" id="IPR050135">
    <property type="entry name" value="dGTPase-like"/>
</dbReference>
<proteinExistence type="predicted"/>
<dbReference type="RefSeq" id="XP_005535421.1">
    <property type="nucleotide sequence ID" value="XM_005535364.1"/>
</dbReference>
<dbReference type="GO" id="GO:0008832">
    <property type="term" value="F:dGTPase activity"/>
    <property type="evidence" value="ECO:0007669"/>
    <property type="project" value="TreeGrafter"/>
</dbReference>
<reference evidence="3 4" key="1">
    <citation type="journal article" date="2004" name="Nature">
        <title>Genome sequence of the ultrasmall unicellular red alga Cyanidioschyzon merolae 10D.</title>
        <authorList>
            <person name="Matsuzaki M."/>
            <person name="Misumi O."/>
            <person name="Shin-i T."/>
            <person name="Maruyama S."/>
            <person name="Takahara M."/>
            <person name="Miyagishima S."/>
            <person name="Mori T."/>
            <person name="Nishida K."/>
            <person name="Yagisawa F."/>
            <person name="Nishida K."/>
            <person name="Yoshida Y."/>
            <person name="Nishimura Y."/>
            <person name="Nakao S."/>
            <person name="Kobayashi T."/>
            <person name="Momoyama Y."/>
            <person name="Higashiyama T."/>
            <person name="Minoda A."/>
            <person name="Sano M."/>
            <person name="Nomoto H."/>
            <person name="Oishi K."/>
            <person name="Hayashi H."/>
            <person name="Ohta F."/>
            <person name="Nishizaka S."/>
            <person name="Haga S."/>
            <person name="Miura S."/>
            <person name="Morishita T."/>
            <person name="Kabeya Y."/>
            <person name="Terasawa K."/>
            <person name="Suzuki Y."/>
            <person name="Ishii Y."/>
            <person name="Asakawa S."/>
            <person name="Takano H."/>
            <person name="Ohta N."/>
            <person name="Kuroiwa H."/>
            <person name="Tanaka K."/>
            <person name="Shimizu N."/>
            <person name="Sugano S."/>
            <person name="Sato N."/>
            <person name="Nozaki H."/>
            <person name="Ogasawara N."/>
            <person name="Kohara Y."/>
            <person name="Kuroiwa T."/>
        </authorList>
    </citation>
    <scope>NUCLEOTIDE SEQUENCE [LARGE SCALE GENOMIC DNA]</scope>
    <source>
        <strain evidence="3 4">10D</strain>
    </source>
</reference>
<dbReference type="PANTHER" id="PTHR11373">
    <property type="entry name" value="DEOXYNUCLEOSIDE TRIPHOSPHATE TRIPHOSPHOHYDROLASE"/>
    <property type="match status" value="1"/>
</dbReference>
<dbReference type="Gramene" id="CMD049CT">
    <property type="protein sequence ID" value="CMD049CT"/>
    <property type="gene ID" value="CMD049C"/>
</dbReference>
<dbReference type="SUPFAM" id="SSF109604">
    <property type="entry name" value="HD-domain/PDEase-like"/>
    <property type="match status" value="1"/>
</dbReference>
<dbReference type="Proteomes" id="UP000007014">
    <property type="component" value="Chromosome 4"/>
</dbReference>
<dbReference type="GO" id="GO:0005634">
    <property type="term" value="C:nucleus"/>
    <property type="evidence" value="ECO:0007669"/>
    <property type="project" value="TreeGrafter"/>
</dbReference>
<dbReference type="OMA" id="QVHGYIK"/>
<reference evidence="3 4" key="2">
    <citation type="journal article" date="2007" name="BMC Biol.">
        <title>A 100%-complete sequence reveals unusually simple genomic features in the hot-spring red alga Cyanidioschyzon merolae.</title>
        <authorList>
            <person name="Nozaki H."/>
            <person name="Takano H."/>
            <person name="Misumi O."/>
            <person name="Terasawa K."/>
            <person name="Matsuzaki M."/>
            <person name="Maruyama S."/>
            <person name="Nishida K."/>
            <person name="Yagisawa F."/>
            <person name="Yoshida Y."/>
            <person name="Fujiwara T."/>
            <person name="Takio S."/>
            <person name="Tamura K."/>
            <person name="Chung S.J."/>
            <person name="Nakamura S."/>
            <person name="Kuroiwa H."/>
            <person name="Tanaka K."/>
            <person name="Sato N."/>
            <person name="Kuroiwa T."/>
        </authorList>
    </citation>
    <scope>NUCLEOTIDE SEQUENCE [LARGE SCALE GENOMIC DNA]</scope>
    <source>
        <strain evidence="3 4">10D</strain>
    </source>
</reference>
<dbReference type="OrthoDB" id="9991235at2759"/>
<dbReference type="KEGG" id="cme:CYME_CMD049C"/>
<evidence type="ECO:0000313" key="3">
    <source>
        <dbReference type="EMBL" id="BAM79135.1"/>
    </source>
</evidence>
<dbReference type="GO" id="GO:0006203">
    <property type="term" value="P:dGTP catabolic process"/>
    <property type="evidence" value="ECO:0007669"/>
    <property type="project" value="TreeGrafter"/>
</dbReference>
<organism evidence="3 4">
    <name type="scientific">Cyanidioschyzon merolae (strain NIES-3377 / 10D)</name>
    <name type="common">Unicellular red alga</name>
    <dbReference type="NCBI Taxonomy" id="280699"/>
    <lineage>
        <taxon>Eukaryota</taxon>
        <taxon>Rhodophyta</taxon>
        <taxon>Bangiophyceae</taxon>
        <taxon>Cyanidiales</taxon>
        <taxon>Cyanidiaceae</taxon>
        <taxon>Cyanidioschyzon</taxon>
    </lineage>
</organism>
<evidence type="ECO:0000313" key="4">
    <source>
        <dbReference type="Proteomes" id="UP000007014"/>
    </source>
</evidence>
<dbReference type="Gene3D" id="3.30.70.2760">
    <property type="match status" value="1"/>
</dbReference>
<evidence type="ECO:0000256" key="1">
    <source>
        <dbReference type="SAM" id="MobiDB-lite"/>
    </source>
</evidence>
<accession>M1V447</accession>
<dbReference type="Pfam" id="PF01966">
    <property type="entry name" value="HD"/>
    <property type="match status" value="1"/>
</dbReference>
<dbReference type="InterPro" id="IPR003607">
    <property type="entry name" value="HD/PDEase_dom"/>
</dbReference>
<dbReference type="eggNOG" id="KOG2681">
    <property type="taxonomic scope" value="Eukaryota"/>
</dbReference>
<gene>
    <name evidence="3" type="ORF">CYME_CMD049C</name>
</gene>
<dbReference type="Gene3D" id="1.10.3210.10">
    <property type="entry name" value="Hypothetical protein af1432"/>
    <property type="match status" value="1"/>
</dbReference>